<sequence>MTTKTAPKSHSKFSASLLTPIEVSVDALADSQAIAIGFIADSTTPTTFDFPANGALIKKLEKLFDLNLRDELEFFSATGKAGELFEIPVSSDQMQADRILLLGLGDATTPSLRQAGAALGRRGRGKATVIASICVANHDQLKAFAISAQLGAYIWTQKTGATQELPQFLFATENHDVIIDAGVIASAISRTRDLIHTPSNIKTPLWIATEAEKIAEENGLEIRILAGKELSEFGGLRAVGNSSPNPGPRFVEITYHPRGKKKNFGALPHVVIVGKGITFDTGGISLKRPYDIMMAMKSDMAGSAAALGAISALSHFQPQVHVSVLMMLAENALSGTAQRPSDVITQYGGKTVEILDTDAEGRLVLADGIAYAVKNLKPDYIIDIATLTGAATLGLGRQHAAMYTRDEKLAKNFFEAGQRSGDRVWHMPLVDDYQEALESPIADLSHITAKKKFSAGSITAALFLEQFAGDHTWVHFDIAGVARSEADSGENPKGGTGFGVRLLIEWLTTLK</sequence>
<dbReference type="CDD" id="cd00433">
    <property type="entry name" value="Peptidase_M17"/>
    <property type="match status" value="1"/>
</dbReference>
<evidence type="ECO:0000259" key="5">
    <source>
        <dbReference type="Pfam" id="PF00883"/>
    </source>
</evidence>
<dbReference type="EMBL" id="CAESAF010000004">
    <property type="protein sequence ID" value="CAB4330264.1"/>
    <property type="molecule type" value="Genomic_DNA"/>
</dbReference>
<dbReference type="Pfam" id="PF02789">
    <property type="entry name" value="Peptidase_M17_N"/>
    <property type="match status" value="1"/>
</dbReference>
<dbReference type="Gene3D" id="3.40.630.10">
    <property type="entry name" value="Zn peptidases"/>
    <property type="match status" value="1"/>
</dbReference>
<gene>
    <name evidence="7" type="ORF">UFOPK3574_00106</name>
</gene>
<evidence type="ECO:0000259" key="6">
    <source>
        <dbReference type="Pfam" id="PF02789"/>
    </source>
</evidence>
<evidence type="ECO:0000256" key="3">
    <source>
        <dbReference type="ARBA" id="ARBA00022670"/>
    </source>
</evidence>
<protein>
    <submittedName>
        <fullName evidence="7">Unannotated protein</fullName>
    </submittedName>
</protein>
<reference evidence="7" key="1">
    <citation type="submission" date="2020-05" db="EMBL/GenBank/DDBJ databases">
        <authorList>
            <person name="Chiriac C."/>
            <person name="Salcher M."/>
            <person name="Ghai R."/>
            <person name="Kavagutti S V."/>
        </authorList>
    </citation>
    <scope>NUCLEOTIDE SEQUENCE</scope>
</reference>
<dbReference type="GO" id="GO:0006508">
    <property type="term" value="P:proteolysis"/>
    <property type="evidence" value="ECO:0007669"/>
    <property type="project" value="UniProtKB-KW"/>
</dbReference>
<dbReference type="InterPro" id="IPR043472">
    <property type="entry name" value="Macro_dom-like"/>
</dbReference>
<keyword evidence="4" id="KW-0378">Hydrolase</keyword>
<dbReference type="PRINTS" id="PR00481">
    <property type="entry name" value="LAMNOPPTDASE"/>
</dbReference>
<dbReference type="GO" id="GO:0005737">
    <property type="term" value="C:cytoplasm"/>
    <property type="evidence" value="ECO:0007669"/>
    <property type="project" value="InterPro"/>
</dbReference>
<dbReference type="PANTHER" id="PTHR11963">
    <property type="entry name" value="LEUCINE AMINOPEPTIDASE-RELATED"/>
    <property type="match status" value="1"/>
</dbReference>
<comment type="similarity">
    <text evidence="1">Belongs to the peptidase M17 family.</text>
</comment>
<dbReference type="InterPro" id="IPR008283">
    <property type="entry name" value="Peptidase_M17_N"/>
</dbReference>
<dbReference type="InterPro" id="IPR000819">
    <property type="entry name" value="Peptidase_M17_C"/>
</dbReference>
<feature type="domain" description="Cytosol aminopeptidase" evidence="5">
    <location>
        <begin position="191"/>
        <end position="504"/>
    </location>
</feature>
<feature type="domain" description="Peptidase M17 leucyl aminopeptidase N-terminal" evidence="6">
    <location>
        <begin position="58"/>
        <end position="153"/>
    </location>
</feature>
<dbReference type="SUPFAM" id="SSF53187">
    <property type="entry name" value="Zn-dependent exopeptidases"/>
    <property type="match status" value="1"/>
</dbReference>
<evidence type="ECO:0000313" key="7">
    <source>
        <dbReference type="EMBL" id="CAB4330264.1"/>
    </source>
</evidence>
<evidence type="ECO:0000256" key="4">
    <source>
        <dbReference type="ARBA" id="ARBA00022801"/>
    </source>
</evidence>
<name>A0A6J5YJM4_9ZZZZ</name>
<dbReference type="GO" id="GO:0070006">
    <property type="term" value="F:metalloaminopeptidase activity"/>
    <property type="evidence" value="ECO:0007669"/>
    <property type="project" value="InterPro"/>
</dbReference>
<keyword evidence="3" id="KW-0645">Protease</keyword>
<dbReference type="AlphaFoldDB" id="A0A6J5YJM4"/>
<keyword evidence="2" id="KW-0031">Aminopeptidase</keyword>
<evidence type="ECO:0000256" key="2">
    <source>
        <dbReference type="ARBA" id="ARBA00022438"/>
    </source>
</evidence>
<dbReference type="PANTHER" id="PTHR11963:SF23">
    <property type="entry name" value="CYTOSOL AMINOPEPTIDASE"/>
    <property type="match status" value="1"/>
</dbReference>
<organism evidence="7">
    <name type="scientific">freshwater metagenome</name>
    <dbReference type="NCBI Taxonomy" id="449393"/>
    <lineage>
        <taxon>unclassified sequences</taxon>
        <taxon>metagenomes</taxon>
        <taxon>ecological metagenomes</taxon>
    </lineage>
</organism>
<dbReference type="GO" id="GO:0030145">
    <property type="term" value="F:manganese ion binding"/>
    <property type="evidence" value="ECO:0007669"/>
    <property type="project" value="InterPro"/>
</dbReference>
<accession>A0A6J5YJM4</accession>
<dbReference type="Gene3D" id="3.40.220.10">
    <property type="entry name" value="Leucine Aminopeptidase, subunit E, domain 1"/>
    <property type="match status" value="1"/>
</dbReference>
<dbReference type="SUPFAM" id="SSF52949">
    <property type="entry name" value="Macro domain-like"/>
    <property type="match status" value="1"/>
</dbReference>
<proteinExistence type="inferred from homology"/>
<dbReference type="Pfam" id="PF00883">
    <property type="entry name" value="Peptidase_M17"/>
    <property type="match status" value="1"/>
</dbReference>
<evidence type="ECO:0000256" key="1">
    <source>
        <dbReference type="ARBA" id="ARBA00009528"/>
    </source>
</evidence>
<dbReference type="InterPro" id="IPR011356">
    <property type="entry name" value="Leucine_aapep/pepB"/>
</dbReference>